<evidence type="ECO:0000313" key="1">
    <source>
        <dbReference type="EMBL" id="MDR6555440.1"/>
    </source>
</evidence>
<evidence type="ECO:0000313" key="2">
    <source>
        <dbReference type="Proteomes" id="UP001267290"/>
    </source>
</evidence>
<keyword evidence="2" id="KW-1185">Reference proteome</keyword>
<dbReference type="RefSeq" id="WP_310502774.1">
    <property type="nucleotide sequence ID" value="NZ_JAVDSB010000030.1"/>
</dbReference>
<gene>
    <name evidence="1" type="ORF">J2736_006702</name>
</gene>
<name>A0ABU1P6Q1_9BACL</name>
<accession>A0ABU1P6Q1</accession>
<protein>
    <submittedName>
        <fullName evidence="1">Uncharacterized protein</fullName>
    </submittedName>
</protein>
<proteinExistence type="predicted"/>
<comment type="caution">
    <text evidence="1">The sequence shown here is derived from an EMBL/GenBank/DDBJ whole genome shotgun (WGS) entry which is preliminary data.</text>
</comment>
<sequence>MAITPRYVRNLDGSNDPVTIKALIGASQTINEGDMLQVDIATGLLVVAVAASTTIIGVAAKPITTGVSPTAQDNIPVNLMNVKGGIFRLPVTGGPVTQLSVMSSTLYDISNKTTLNFADTTGGMFRIVAFNNTLGTADVTLVTGVS</sequence>
<organism evidence="1 2">
    <name type="scientific">Paenibacillus qinlingensis</name>
    <dbReference type="NCBI Taxonomy" id="1837343"/>
    <lineage>
        <taxon>Bacteria</taxon>
        <taxon>Bacillati</taxon>
        <taxon>Bacillota</taxon>
        <taxon>Bacilli</taxon>
        <taxon>Bacillales</taxon>
        <taxon>Paenibacillaceae</taxon>
        <taxon>Paenibacillus</taxon>
    </lineage>
</organism>
<dbReference type="EMBL" id="JAVDSB010000030">
    <property type="protein sequence ID" value="MDR6555440.1"/>
    <property type="molecule type" value="Genomic_DNA"/>
</dbReference>
<dbReference type="Proteomes" id="UP001267290">
    <property type="component" value="Unassembled WGS sequence"/>
</dbReference>
<reference evidence="1 2" key="1">
    <citation type="submission" date="2023-07" db="EMBL/GenBank/DDBJ databases">
        <title>Sorghum-associated microbial communities from plants grown in Nebraska, USA.</title>
        <authorList>
            <person name="Schachtman D."/>
        </authorList>
    </citation>
    <scope>NUCLEOTIDE SEQUENCE [LARGE SCALE GENOMIC DNA]</scope>
    <source>
        <strain evidence="1 2">CC258</strain>
    </source>
</reference>